<evidence type="ECO:0000259" key="11">
    <source>
        <dbReference type="Pfam" id="PF02223"/>
    </source>
</evidence>
<dbReference type="GO" id="GO:0004798">
    <property type="term" value="F:dTMP kinase activity"/>
    <property type="evidence" value="ECO:0007669"/>
    <property type="project" value="UniProtKB-UniRule"/>
</dbReference>
<comment type="similarity">
    <text evidence="1 10">Belongs to the thymidylate kinase family.</text>
</comment>
<evidence type="ECO:0000256" key="2">
    <source>
        <dbReference type="ARBA" id="ARBA00012980"/>
    </source>
</evidence>
<keyword evidence="6 10" id="KW-0547">Nucleotide-binding</keyword>
<protein>
    <recommendedName>
        <fullName evidence="3 10">Thymidylate kinase</fullName>
        <ecNumber evidence="2 10">2.7.4.9</ecNumber>
    </recommendedName>
    <alternativeName>
        <fullName evidence="10">dTMP kinase</fullName>
    </alternativeName>
</protein>
<name>A0A839DWF8_9PSEU</name>
<sequence length="230" mass="25815">MLISFEGLPGSGKTTQARLLTERLREDGYRTAYLPDLSQGQSTELGTSLLSLMSASDDPFMRHDDVTTETFLAAAMRAEIVATMLQPALDQYDVVIEDRGAHTMYSYGLARLLRQHRDLDTDAAIAWLKSFALMAGPDADLALWLRCDITRAIECWSRRRNHAPRVEQQAFLTDVDQAYRELVARDEQLLRCETGGATADQLHHRIRALVNDRLSPIASLPSTLRERATP</sequence>
<dbReference type="CDD" id="cd01672">
    <property type="entry name" value="TMPK"/>
    <property type="match status" value="1"/>
</dbReference>
<dbReference type="Gene3D" id="3.40.50.300">
    <property type="entry name" value="P-loop containing nucleotide triphosphate hydrolases"/>
    <property type="match status" value="1"/>
</dbReference>
<dbReference type="AlphaFoldDB" id="A0A839DWF8"/>
<evidence type="ECO:0000256" key="3">
    <source>
        <dbReference type="ARBA" id="ARBA00017144"/>
    </source>
</evidence>
<keyword evidence="13" id="KW-1185">Reference proteome</keyword>
<evidence type="ECO:0000313" key="13">
    <source>
        <dbReference type="Proteomes" id="UP000569329"/>
    </source>
</evidence>
<dbReference type="EMBL" id="JACGWZ010000001">
    <property type="protein sequence ID" value="MBA8823787.1"/>
    <property type="molecule type" value="Genomic_DNA"/>
</dbReference>
<evidence type="ECO:0000256" key="10">
    <source>
        <dbReference type="HAMAP-Rule" id="MF_00165"/>
    </source>
</evidence>
<dbReference type="InterPro" id="IPR039430">
    <property type="entry name" value="Thymidylate_kin-like_dom"/>
</dbReference>
<dbReference type="PANTHER" id="PTHR10344">
    <property type="entry name" value="THYMIDYLATE KINASE"/>
    <property type="match status" value="1"/>
</dbReference>
<dbReference type="RefSeq" id="WP_182543037.1">
    <property type="nucleotide sequence ID" value="NZ_JACGWZ010000001.1"/>
</dbReference>
<dbReference type="EC" id="2.7.4.9" evidence="2 10"/>
<dbReference type="SUPFAM" id="SSF52540">
    <property type="entry name" value="P-loop containing nucleoside triphosphate hydrolases"/>
    <property type="match status" value="1"/>
</dbReference>
<dbReference type="HAMAP" id="MF_00165">
    <property type="entry name" value="Thymidylate_kinase"/>
    <property type="match status" value="1"/>
</dbReference>
<evidence type="ECO:0000256" key="7">
    <source>
        <dbReference type="ARBA" id="ARBA00022777"/>
    </source>
</evidence>
<dbReference type="PANTHER" id="PTHR10344:SF4">
    <property type="entry name" value="UMP-CMP KINASE 2, MITOCHONDRIAL"/>
    <property type="match status" value="1"/>
</dbReference>
<evidence type="ECO:0000256" key="6">
    <source>
        <dbReference type="ARBA" id="ARBA00022741"/>
    </source>
</evidence>
<comment type="function">
    <text evidence="10">Phosphorylation of dTMP to form dTDP in both de novo and salvage pathways of dTTP synthesis.</text>
</comment>
<keyword evidence="8 10" id="KW-0067">ATP-binding</keyword>
<accession>A0A839DWF8</accession>
<keyword evidence="7 10" id="KW-0418">Kinase</keyword>
<evidence type="ECO:0000256" key="9">
    <source>
        <dbReference type="ARBA" id="ARBA00048743"/>
    </source>
</evidence>
<keyword evidence="5 10" id="KW-0545">Nucleotide biosynthesis</keyword>
<organism evidence="12 13">
    <name type="scientific">Halosaccharopolyspora lacisalsi</name>
    <dbReference type="NCBI Taxonomy" id="1000566"/>
    <lineage>
        <taxon>Bacteria</taxon>
        <taxon>Bacillati</taxon>
        <taxon>Actinomycetota</taxon>
        <taxon>Actinomycetes</taxon>
        <taxon>Pseudonocardiales</taxon>
        <taxon>Pseudonocardiaceae</taxon>
        <taxon>Halosaccharopolyspora</taxon>
    </lineage>
</organism>
<evidence type="ECO:0000256" key="8">
    <source>
        <dbReference type="ARBA" id="ARBA00022840"/>
    </source>
</evidence>
<feature type="domain" description="Thymidylate kinase-like" evidence="11">
    <location>
        <begin position="5"/>
        <end position="194"/>
    </location>
</feature>
<dbReference type="GO" id="GO:0006235">
    <property type="term" value="P:dTTP biosynthetic process"/>
    <property type="evidence" value="ECO:0007669"/>
    <property type="project" value="UniProtKB-UniRule"/>
</dbReference>
<dbReference type="GO" id="GO:0006227">
    <property type="term" value="P:dUDP biosynthetic process"/>
    <property type="evidence" value="ECO:0007669"/>
    <property type="project" value="TreeGrafter"/>
</dbReference>
<proteinExistence type="inferred from homology"/>
<evidence type="ECO:0000313" key="12">
    <source>
        <dbReference type="EMBL" id="MBA8823787.1"/>
    </source>
</evidence>
<dbReference type="Pfam" id="PF02223">
    <property type="entry name" value="Thymidylate_kin"/>
    <property type="match status" value="1"/>
</dbReference>
<evidence type="ECO:0000256" key="1">
    <source>
        <dbReference type="ARBA" id="ARBA00009776"/>
    </source>
</evidence>
<comment type="caution">
    <text evidence="12">The sequence shown here is derived from an EMBL/GenBank/DDBJ whole genome shotgun (WGS) entry which is preliminary data.</text>
</comment>
<evidence type="ECO:0000256" key="5">
    <source>
        <dbReference type="ARBA" id="ARBA00022727"/>
    </source>
</evidence>
<comment type="caution">
    <text evidence="10">Lacks conserved residue(s) required for the propagation of feature annotation.</text>
</comment>
<dbReference type="InterPro" id="IPR027417">
    <property type="entry name" value="P-loop_NTPase"/>
</dbReference>
<comment type="catalytic activity">
    <reaction evidence="9 10">
        <text>dTMP + ATP = dTDP + ADP</text>
        <dbReference type="Rhea" id="RHEA:13517"/>
        <dbReference type="ChEBI" id="CHEBI:30616"/>
        <dbReference type="ChEBI" id="CHEBI:58369"/>
        <dbReference type="ChEBI" id="CHEBI:63528"/>
        <dbReference type="ChEBI" id="CHEBI:456216"/>
        <dbReference type="EC" id="2.7.4.9"/>
    </reaction>
</comment>
<dbReference type="Proteomes" id="UP000569329">
    <property type="component" value="Unassembled WGS sequence"/>
</dbReference>
<evidence type="ECO:0000256" key="4">
    <source>
        <dbReference type="ARBA" id="ARBA00022679"/>
    </source>
</evidence>
<dbReference type="InterPro" id="IPR018094">
    <property type="entry name" value="Thymidylate_kinase"/>
</dbReference>
<keyword evidence="4 10" id="KW-0808">Transferase</keyword>
<dbReference type="GO" id="GO:0005524">
    <property type="term" value="F:ATP binding"/>
    <property type="evidence" value="ECO:0007669"/>
    <property type="project" value="UniProtKB-UniRule"/>
</dbReference>
<dbReference type="GO" id="GO:0006233">
    <property type="term" value="P:dTDP biosynthetic process"/>
    <property type="evidence" value="ECO:0007669"/>
    <property type="project" value="InterPro"/>
</dbReference>
<reference evidence="12 13" key="1">
    <citation type="submission" date="2020-07" db="EMBL/GenBank/DDBJ databases">
        <title>Sequencing the genomes of 1000 actinobacteria strains.</title>
        <authorList>
            <person name="Klenk H.-P."/>
        </authorList>
    </citation>
    <scope>NUCLEOTIDE SEQUENCE [LARGE SCALE GENOMIC DNA]</scope>
    <source>
        <strain evidence="12 13">DSM 45975</strain>
    </source>
</reference>
<gene>
    <name evidence="10" type="primary">tmk</name>
    <name evidence="12" type="ORF">FHX42_001116</name>
</gene>
<dbReference type="GO" id="GO:0005737">
    <property type="term" value="C:cytoplasm"/>
    <property type="evidence" value="ECO:0007669"/>
    <property type="project" value="TreeGrafter"/>
</dbReference>